<dbReference type="OrthoDB" id="4225064at2759"/>
<sequence>MPSVAGIFAIYHTDNRSRWPKLYYYGGRNEALAEGMTDTEVLRIVVADSLSITATILTICKFYTQPTGLIFNTSLWAFPSLQVSLIGIWIIGASYTKTCPRRNILLGGAMFIFTVGTCIGIILMCSSLTHLQAWLPATMLYFFMASPFCLYTPGAFIMFIMFLATIARVGGLAIAAFLPRIIMPSITLKHPLFGTAYLAVGIVGGIVAIYGRFRLRHICLVLKQKDTVTDMDTSLLSNRTASWNTFRARIRGKCTGKHISEKDGKTVVRTRAPLLKILPIIKHPERAYYSELMAEECRRQPPNVHNSPDEEIRRNISTPPTPEYTLEAANNSRYPESIESIFFASRARMQSLRIKRKPVGSGSLKTRTTQWQNNETDKYITDIQKPIPVTCLLYNSNKDLTHSISLRAESGAYAGKETHSAVFRSRSREDTYRNTKSASKAAELEVETVTETTDCQTCGQAEA</sequence>
<feature type="region of interest" description="Disordered" evidence="1">
    <location>
        <begin position="299"/>
        <end position="322"/>
    </location>
</feature>
<accession>A0A1B7NZT2</accession>
<organism evidence="3 4">
    <name type="scientific">Emergomyces africanus</name>
    <dbReference type="NCBI Taxonomy" id="1955775"/>
    <lineage>
        <taxon>Eukaryota</taxon>
        <taxon>Fungi</taxon>
        <taxon>Dikarya</taxon>
        <taxon>Ascomycota</taxon>
        <taxon>Pezizomycotina</taxon>
        <taxon>Eurotiomycetes</taxon>
        <taxon>Eurotiomycetidae</taxon>
        <taxon>Onygenales</taxon>
        <taxon>Ajellomycetaceae</taxon>
        <taxon>Emergomyces</taxon>
    </lineage>
</organism>
<reference evidence="3 4" key="1">
    <citation type="submission" date="2015-07" db="EMBL/GenBank/DDBJ databases">
        <title>Emmonsia species relationships and genome sequence.</title>
        <authorList>
            <person name="Cuomo C.A."/>
            <person name="Schwartz I.S."/>
            <person name="Kenyon C."/>
            <person name="de Hoog G.S."/>
            <person name="Govender N.P."/>
            <person name="Botha A."/>
            <person name="Moreno L."/>
            <person name="de Vries M."/>
            <person name="Munoz J.F."/>
            <person name="Stielow J.B."/>
        </authorList>
    </citation>
    <scope>NUCLEOTIDE SEQUENCE [LARGE SCALE GENOMIC DNA]</scope>
    <source>
        <strain evidence="3 4">CBS 136260</strain>
    </source>
</reference>
<evidence type="ECO:0000313" key="3">
    <source>
        <dbReference type="EMBL" id="OAX82292.1"/>
    </source>
</evidence>
<dbReference type="Proteomes" id="UP000091918">
    <property type="component" value="Unassembled WGS sequence"/>
</dbReference>
<protein>
    <submittedName>
        <fullName evidence="3">Uncharacterized protein</fullName>
    </submittedName>
</protein>
<name>A0A1B7NZT2_9EURO</name>
<dbReference type="AlphaFoldDB" id="A0A1B7NZT2"/>
<keyword evidence="4" id="KW-1185">Reference proteome</keyword>
<comment type="caution">
    <text evidence="3">The sequence shown here is derived from an EMBL/GenBank/DDBJ whole genome shotgun (WGS) entry which is preliminary data.</text>
</comment>
<gene>
    <name evidence="3" type="ORF">ACJ72_03361</name>
</gene>
<keyword evidence="2" id="KW-0472">Membrane</keyword>
<feature type="transmembrane region" description="Helical" evidence="2">
    <location>
        <begin position="70"/>
        <end position="92"/>
    </location>
</feature>
<feature type="region of interest" description="Disordered" evidence="1">
    <location>
        <begin position="424"/>
        <end position="445"/>
    </location>
</feature>
<proteinExistence type="predicted"/>
<keyword evidence="2" id="KW-1133">Transmembrane helix</keyword>
<evidence type="ECO:0000256" key="2">
    <source>
        <dbReference type="SAM" id="Phobius"/>
    </source>
</evidence>
<evidence type="ECO:0000256" key="1">
    <source>
        <dbReference type="SAM" id="MobiDB-lite"/>
    </source>
</evidence>
<evidence type="ECO:0000313" key="4">
    <source>
        <dbReference type="Proteomes" id="UP000091918"/>
    </source>
</evidence>
<feature type="transmembrane region" description="Helical" evidence="2">
    <location>
        <begin position="104"/>
        <end position="135"/>
    </location>
</feature>
<dbReference type="EMBL" id="LGUA01000327">
    <property type="protein sequence ID" value="OAX82292.1"/>
    <property type="molecule type" value="Genomic_DNA"/>
</dbReference>
<feature type="transmembrane region" description="Helical" evidence="2">
    <location>
        <begin position="190"/>
        <end position="211"/>
    </location>
</feature>
<keyword evidence="2" id="KW-0812">Transmembrane</keyword>